<dbReference type="RefSeq" id="WP_035340101.1">
    <property type="nucleotide sequence ID" value="NZ_BAUU01000002.1"/>
</dbReference>
<comment type="caution">
    <text evidence="3">The sequence shown here is derived from an EMBL/GenBank/DDBJ whole genome shotgun (WGS) entry which is preliminary data.</text>
</comment>
<evidence type="ECO:0000256" key="2">
    <source>
        <dbReference type="SAM" id="Phobius"/>
    </source>
</evidence>
<evidence type="ECO:0000256" key="1">
    <source>
        <dbReference type="SAM" id="MobiDB-lite"/>
    </source>
</evidence>
<feature type="compositionally biased region" description="Basic residues" evidence="1">
    <location>
        <begin position="34"/>
        <end position="48"/>
    </location>
</feature>
<dbReference type="STRING" id="1236971.JCM9152_320"/>
<organism evidence="3 4">
    <name type="scientific">Halalkalibacter hemicellulosilyticusJCM 9152</name>
    <dbReference type="NCBI Taxonomy" id="1236971"/>
    <lineage>
        <taxon>Bacteria</taxon>
        <taxon>Bacillati</taxon>
        <taxon>Bacillota</taxon>
        <taxon>Bacilli</taxon>
        <taxon>Bacillales</taxon>
        <taxon>Bacillaceae</taxon>
        <taxon>Halalkalibacter</taxon>
    </lineage>
</organism>
<evidence type="ECO:0000313" key="3">
    <source>
        <dbReference type="EMBL" id="GAE28981.1"/>
    </source>
</evidence>
<evidence type="ECO:0000313" key="4">
    <source>
        <dbReference type="Proteomes" id="UP000018895"/>
    </source>
</evidence>
<gene>
    <name evidence="3" type="ORF">JCM9152_320</name>
</gene>
<dbReference type="AlphaFoldDB" id="W4QAB2"/>
<feature type="transmembrane region" description="Helical" evidence="2">
    <location>
        <begin position="54"/>
        <end position="74"/>
    </location>
</feature>
<sequence>MNKNLDDQAEKLREQVGEYQEKQNEMSSLPPRSSIHKRQQREKKNKKPKWRVRFVLIRLFLILFLLLIVAALVLPNWL</sequence>
<keyword evidence="2" id="KW-1133">Transmembrane helix</keyword>
<feature type="region of interest" description="Disordered" evidence="1">
    <location>
        <begin position="16"/>
        <end position="48"/>
    </location>
</feature>
<reference evidence="3" key="1">
    <citation type="journal article" date="2014" name="Genome Announc.">
        <title>Draft Genome Sequences of Three Alkaliphilic Bacillus Strains, Bacillus wakoensis JCM 9140T, Bacillus akibai JCM 9157T, and Bacillus hemicellulosilyticus JCM 9152T.</title>
        <authorList>
            <person name="Yuki M."/>
            <person name="Oshima K."/>
            <person name="Suda W."/>
            <person name="Oshida Y."/>
            <person name="Kitamura K."/>
            <person name="Iida T."/>
            <person name="Hattori M."/>
            <person name="Ohkuma M."/>
        </authorList>
    </citation>
    <scope>NUCLEOTIDE SEQUENCE [LARGE SCALE GENOMIC DNA]</scope>
    <source>
        <strain evidence="3">JCM 9152</strain>
    </source>
</reference>
<protein>
    <submittedName>
        <fullName evidence="3">Uncharacterized protein</fullName>
    </submittedName>
</protein>
<keyword evidence="4" id="KW-1185">Reference proteome</keyword>
<name>W4QAB2_9BACI</name>
<keyword evidence="2" id="KW-0472">Membrane</keyword>
<keyword evidence="2" id="KW-0812">Transmembrane</keyword>
<proteinExistence type="predicted"/>
<dbReference type="EMBL" id="BAUU01000002">
    <property type="protein sequence ID" value="GAE28981.1"/>
    <property type="molecule type" value="Genomic_DNA"/>
</dbReference>
<accession>W4QAB2</accession>
<dbReference type="Proteomes" id="UP000018895">
    <property type="component" value="Unassembled WGS sequence"/>
</dbReference>